<dbReference type="EC" id="2.3.-.-" evidence="2"/>
<proteinExistence type="predicted"/>
<protein>
    <submittedName>
        <fullName evidence="2">GNAT family N-acetyltransferase</fullName>
        <ecNumber evidence="2">2.3.-.-</ecNumber>
    </submittedName>
</protein>
<gene>
    <name evidence="2" type="ORF">ACFSC9_11205</name>
</gene>
<dbReference type="Pfam" id="PF00583">
    <property type="entry name" value="Acetyltransf_1"/>
    <property type="match status" value="1"/>
</dbReference>
<dbReference type="InterPro" id="IPR000182">
    <property type="entry name" value="GNAT_dom"/>
</dbReference>
<evidence type="ECO:0000313" key="3">
    <source>
        <dbReference type="Proteomes" id="UP001597233"/>
    </source>
</evidence>
<keyword evidence="2" id="KW-0012">Acyltransferase</keyword>
<dbReference type="EMBL" id="JBHUEH010000014">
    <property type="protein sequence ID" value="MFD1886092.1"/>
    <property type="molecule type" value="Genomic_DNA"/>
</dbReference>
<comment type="caution">
    <text evidence="2">The sequence shown here is derived from an EMBL/GenBank/DDBJ whole genome shotgun (WGS) entry which is preliminary data.</text>
</comment>
<organism evidence="2 3">
    <name type="scientific">Paenibacillus wenxiniae</name>
    <dbReference type="NCBI Taxonomy" id="1636843"/>
    <lineage>
        <taxon>Bacteria</taxon>
        <taxon>Bacillati</taxon>
        <taxon>Bacillota</taxon>
        <taxon>Bacilli</taxon>
        <taxon>Bacillales</taxon>
        <taxon>Paenibacillaceae</taxon>
        <taxon>Paenibacillus</taxon>
    </lineage>
</organism>
<dbReference type="InterPro" id="IPR016181">
    <property type="entry name" value="Acyl_CoA_acyltransferase"/>
</dbReference>
<dbReference type="Gene3D" id="3.40.630.30">
    <property type="match status" value="1"/>
</dbReference>
<keyword evidence="3" id="KW-1185">Reference proteome</keyword>
<evidence type="ECO:0000259" key="1">
    <source>
        <dbReference type="PROSITE" id="PS51186"/>
    </source>
</evidence>
<dbReference type="RefSeq" id="WP_347327153.1">
    <property type="nucleotide sequence ID" value="NZ_JBCGUH010000021.1"/>
</dbReference>
<dbReference type="GO" id="GO:0016746">
    <property type="term" value="F:acyltransferase activity"/>
    <property type="evidence" value="ECO:0007669"/>
    <property type="project" value="UniProtKB-KW"/>
</dbReference>
<dbReference type="PROSITE" id="PS51186">
    <property type="entry name" value="GNAT"/>
    <property type="match status" value="1"/>
</dbReference>
<reference evidence="3" key="1">
    <citation type="journal article" date="2019" name="Int. J. Syst. Evol. Microbiol.">
        <title>The Global Catalogue of Microorganisms (GCM) 10K type strain sequencing project: providing services to taxonomists for standard genome sequencing and annotation.</title>
        <authorList>
            <consortium name="The Broad Institute Genomics Platform"/>
            <consortium name="The Broad Institute Genome Sequencing Center for Infectious Disease"/>
            <person name="Wu L."/>
            <person name="Ma J."/>
        </authorList>
    </citation>
    <scope>NUCLEOTIDE SEQUENCE [LARGE SCALE GENOMIC DNA]</scope>
    <source>
        <strain evidence="3">CCUG 54950</strain>
    </source>
</reference>
<feature type="domain" description="N-acetyltransferase" evidence="1">
    <location>
        <begin position="3"/>
        <end position="158"/>
    </location>
</feature>
<name>A0ABW4RIC2_9BACL</name>
<accession>A0ABW4RIC2</accession>
<dbReference type="Proteomes" id="UP001597233">
    <property type="component" value="Unassembled WGS sequence"/>
</dbReference>
<dbReference type="SUPFAM" id="SSF55729">
    <property type="entry name" value="Acyl-CoA N-acyltransferases (Nat)"/>
    <property type="match status" value="1"/>
</dbReference>
<evidence type="ECO:0000313" key="2">
    <source>
        <dbReference type="EMBL" id="MFD1886092.1"/>
    </source>
</evidence>
<keyword evidence="2" id="KW-0808">Transferase</keyword>
<sequence>MSFTFIPSTSEQLAYELAIINSNPRYNLLSKGKERITESELQAEHTEAAQLGAERRLICLDGVPIGIVEWLPLYPLDGYPWLGLFMIDGRKHRSGYGALALKALEEHLLLQLHIRELRLVVLVDNEPAHQFWKKQQFRYVKPTVTHEGLDAIIYEKQL</sequence>